<keyword evidence="1" id="KW-0732">Signal</keyword>
<evidence type="ECO:0000313" key="2">
    <source>
        <dbReference type="EMBL" id="MFD0863619.1"/>
    </source>
</evidence>
<dbReference type="Proteomes" id="UP001596978">
    <property type="component" value="Unassembled WGS sequence"/>
</dbReference>
<protein>
    <submittedName>
        <fullName evidence="2">Uncharacterized protein</fullName>
    </submittedName>
</protein>
<dbReference type="RefSeq" id="WP_386409813.1">
    <property type="nucleotide sequence ID" value="NZ_JBHTJH010000017.1"/>
</dbReference>
<sequence length="113" mass="13152">MKKILAFIAFLALFGISTTTLAQEKKTPRELAKEKTMELKEQVGLEEEQIDGVFNFYLKQVKEEQGIQEMIANNNPKVKKIEESKEERAAKREAALKELLTEEQFKKYKETQQ</sequence>
<proteinExistence type="predicted"/>
<name>A0ABW3D208_9FLAO</name>
<feature type="chain" id="PRO_5046951187" evidence="1">
    <location>
        <begin position="23"/>
        <end position="113"/>
    </location>
</feature>
<evidence type="ECO:0000313" key="3">
    <source>
        <dbReference type="Proteomes" id="UP001596978"/>
    </source>
</evidence>
<feature type="signal peptide" evidence="1">
    <location>
        <begin position="1"/>
        <end position="22"/>
    </location>
</feature>
<evidence type="ECO:0000256" key="1">
    <source>
        <dbReference type="SAM" id="SignalP"/>
    </source>
</evidence>
<gene>
    <name evidence="2" type="ORF">ACFQ1M_15490</name>
</gene>
<reference evidence="3" key="1">
    <citation type="journal article" date="2019" name="Int. J. Syst. Evol. Microbiol.">
        <title>The Global Catalogue of Microorganisms (GCM) 10K type strain sequencing project: providing services to taxonomists for standard genome sequencing and annotation.</title>
        <authorList>
            <consortium name="The Broad Institute Genomics Platform"/>
            <consortium name="The Broad Institute Genome Sequencing Center for Infectious Disease"/>
            <person name="Wu L."/>
            <person name="Ma J."/>
        </authorList>
    </citation>
    <scope>NUCLEOTIDE SEQUENCE [LARGE SCALE GENOMIC DNA]</scope>
    <source>
        <strain evidence="3">CCUG 62952</strain>
    </source>
</reference>
<accession>A0ABW3D208</accession>
<dbReference type="EMBL" id="JBHTJH010000017">
    <property type="protein sequence ID" value="MFD0863619.1"/>
    <property type="molecule type" value="Genomic_DNA"/>
</dbReference>
<keyword evidence="3" id="KW-1185">Reference proteome</keyword>
<organism evidence="2 3">
    <name type="scientific">Sungkyunkwania multivorans</name>
    <dbReference type="NCBI Taxonomy" id="1173618"/>
    <lineage>
        <taxon>Bacteria</taxon>
        <taxon>Pseudomonadati</taxon>
        <taxon>Bacteroidota</taxon>
        <taxon>Flavobacteriia</taxon>
        <taxon>Flavobacteriales</taxon>
        <taxon>Flavobacteriaceae</taxon>
        <taxon>Sungkyunkwania</taxon>
    </lineage>
</organism>
<comment type="caution">
    <text evidence="2">The sequence shown here is derived from an EMBL/GenBank/DDBJ whole genome shotgun (WGS) entry which is preliminary data.</text>
</comment>